<dbReference type="Proteomes" id="UP000184301">
    <property type="component" value="Unassembled WGS sequence"/>
</dbReference>
<sequence length="171" mass="20061">MNFEQAVVFPIIQGLEILFFNKRYSELEQKTQSKLKDISSTIVIQKSLNSDFCIIYQLKNKLPKSLARHGCDIVLLVNIELLCAEDMQTFPDTWEFVKNMIEIFKLGTHFCVIKLSEKMKYIFEELAEIPLPPTMFRFYMLLKAIEIFVLLGELNLYSSQVHFYPYKGVLE</sequence>
<dbReference type="RefSeq" id="WP_073111798.1">
    <property type="nucleotide sequence ID" value="NZ_FQZY01000049.1"/>
</dbReference>
<name>A0A1M6SGU1_9FIRM</name>
<dbReference type="AlphaFoldDB" id="A0A1M6SGU1"/>
<dbReference type="OrthoDB" id="9837553at2"/>
<dbReference type="EMBL" id="FQZY01000049">
    <property type="protein sequence ID" value="SHK43698.1"/>
    <property type="molecule type" value="Genomic_DNA"/>
</dbReference>
<protein>
    <submittedName>
        <fullName evidence="1">Uncharacterized protein</fullName>
    </submittedName>
</protein>
<accession>A0A1M6SGU1</accession>
<dbReference type="STRING" id="1121950.SAMN02745243_02941"/>
<reference evidence="1 2" key="1">
    <citation type="submission" date="2016-11" db="EMBL/GenBank/DDBJ databases">
        <authorList>
            <person name="Jaros S."/>
            <person name="Januszkiewicz K."/>
            <person name="Wedrychowicz H."/>
        </authorList>
    </citation>
    <scope>NUCLEOTIDE SEQUENCE [LARGE SCALE GENOMIC DNA]</scope>
    <source>
        <strain evidence="1 2">DSM 15480</strain>
    </source>
</reference>
<gene>
    <name evidence="1" type="ORF">SAMN02745243_02941</name>
</gene>
<evidence type="ECO:0000313" key="1">
    <source>
        <dbReference type="EMBL" id="SHK43698.1"/>
    </source>
</evidence>
<organism evidence="1 2">
    <name type="scientific">Hespellia stercorisuis DSM 15480</name>
    <dbReference type="NCBI Taxonomy" id="1121950"/>
    <lineage>
        <taxon>Bacteria</taxon>
        <taxon>Bacillati</taxon>
        <taxon>Bacillota</taxon>
        <taxon>Clostridia</taxon>
        <taxon>Lachnospirales</taxon>
        <taxon>Lachnospiraceae</taxon>
        <taxon>Hespellia</taxon>
    </lineage>
</organism>
<keyword evidence="2" id="KW-1185">Reference proteome</keyword>
<proteinExistence type="predicted"/>
<evidence type="ECO:0000313" key="2">
    <source>
        <dbReference type="Proteomes" id="UP000184301"/>
    </source>
</evidence>